<dbReference type="GO" id="GO:0015225">
    <property type="term" value="F:biotin transmembrane transporter activity"/>
    <property type="evidence" value="ECO:0007669"/>
    <property type="project" value="UniProtKB-UniRule"/>
</dbReference>
<protein>
    <recommendedName>
        <fullName evidence="2">Biotin transporter</fullName>
    </recommendedName>
</protein>
<comment type="similarity">
    <text evidence="1 2">Belongs to the BioY family.</text>
</comment>
<keyword evidence="5" id="KW-1185">Reference proteome</keyword>
<dbReference type="Pfam" id="PF02632">
    <property type="entry name" value="BioY"/>
    <property type="match status" value="1"/>
</dbReference>
<feature type="transmembrane region" description="Helical" evidence="3">
    <location>
        <begin position="69"/>
        <end position="88"/>
    </location>
</feature>
<evidence type="ECO:0000256" key="1">
    <source>
        <dbReference type="ARBA" id="ARBA00010692"/>
    </source>
</evidence>
<dbReference type="Gene3D" id="1.10.1760.20">
    <property type="match status" value="1"/>
</dbReference>
<feature type="transmembrane region" description="Helical" evidence="3">
    <location>
        <begin position="168"/>
        <end position="187"/>
    </location>
</feature>
<organism evidence="4 5">
    <name type="scientific">Priestia veravalensis</name>
    <dbReference type="NCBI Taxonomy" id="1414648"/>
    <lineage>
        <taxon>Bacteria</taxon>
        <taxon>Bacillati</taxon>
        <taxon>Bacillota</taxon>
        <taxon>Bacilli</taxon>
        <taxon>Bacillales</taxon>
        <taxon>Bacillaceae</taxon>
        <taxon>Priestia</taxon>
    </lineage>
</organism>
<gene>
    <name evidence="4" type="ORF">AS180_06275</name>
</gene>
<feature type="transmembrane region" description="Helical" evidence="3">
    <location>
        <begin position="125"/>
        <end position="148"/>
    </location>
</feature>
<dbReference type="PIRSF" id="PIRSF016661">
    <property type="entry name" value="BioY"/>
    <property type="match status" value="1"/>
</dbReference>
<keyword evidence="2" id="KW-1003">Cell membrane</keyword>
<dbReference type="Proteomes" id="UP000053681">
    <property type="component" value="Unassembled WGS sequence"/>
</dbReference>
<keyword evidence="3" id="KW-1133">Transmembrane helix</keyword>
<proteinExistence type="inferred from homology"/>
<dbReference type="PANTHER" id="PTHR34295:SF1">
    <property type="entry name" value="BIOTIN TRANSPORTER BIOY"/>
    <property type="match status" value="1"/>
</dbReference>
<keyword evidence="2 3" id="KW-0472">Membrane</keyword>
<evidence type="ECO:0000256" key="3">
    <source>
        <dbReference type="SAM" id="Phobius"/>
    </source>
</evidence>
<keyword evidence="2" id="KW-0813">Transport</keyword>
<keyword evidence="3" id="KW-0812">Transmembrane</keyword>
<sequence>MKEKITLSGKLRFRTLDLTLAGMFAALMAIGANITSWAPFLQVAGVPLSMQPFFVILAGILLGSRLGAISMIVYFLVGLAGAPVFAQFKSGASVLFGSTGGFLLSYIVAAYVVGKIIEWKGKPHLSVFISASLAGIAIIYIIGTTYMYMAVNYWLEAPAMSYATAWKVMLWFGVKDIIFTIIAALIAPRIYKALTASPYYKGIHSNKAV</sequence>
<feature type="transmembrane region" description="Helical" evidence="3">
    <location>
        <begin position="44"/>
        <end position="62"/>
    </location>
</feature>
<evidence type="ECO:0000256" key="2">
    <source>
        <dbReference type="PIRNR" id="PIRNR016661"/>
    </source>
</evidence>
<evidence type="ECO:0000313" key="5">
    <source>
        <dbReference type="Proteomes" id="UP000053681"/>
    </source>
</evidence>
<accession>A0A0V8JNW8</accession>
<reference evidence="4 5" key="1">
    <citation type="submission" date="2015-11" db="EMBL/GenBank/DDBJ databases">
        <title>Bacillus caseinolyticus sp nov.</title>
        <authorList>
            <person name="Dastager S.G."/>
            <person name="Mawlankar R."/>
        </authorList>
    </citation>
    <scope>NUCLEOTIDE SEQUENCE [LARGE SCALE GENOMIC DNA]</scope>
    <source>
        <strain evidence="4 5">SGD-V-76</strain>
    </source>
</reference>
<feature type="transmembrane region" description="Helical" evidence="3">
    <location>
        <begin position="94"/>
        <end position="113"/>
    </location>
</feature>
<dbReference type="PANTHER" id="PTHR34295">
    <property type="entry name" value="BIOTIN TRANSPORTER BIOY"/>
    <property type="match status" value="1"/>
</dbReference>
<dbReference type="InterPro" id="IPR003784">
    <property type="entry name" value="BioY"/>
</dbReference>
<comment type="caution">
    <text evidence="4">The sequence shown here is derived from an EMBL/GenBank/DDBJ whole genome shotgun (WGS) entry which is preliminary data.</text>
</comment>
<evidence type="ECO:0000313" key="4">
    <source>
        <dbReference type="EMBL" id="KSU88745.1"/>
    </source>
</evidence>
<comment type="subcellular location">
    <subcellularLocation>
        <location evidence="2">Cell membrane</location>
        <topology evidence="2">Multi-pass membrane protein</topology>
    </subcellularLocation>
</comment>
<dbReference type="AlphaFoldDB" id="A0A0V8JNW8"/>
<dbReference type="EMBL" id="LNQP01000016">
    <property type="protein sequence ID" value="KSU88745.1"/>
    <property type="molecule type" value="Genomic_DNA"/>
</dbReference>
<dbReference type="GO" id="GO:0005886">
    <property type="term" value="C:plasma membrane"/>
    <property type="evidence" value="ECO:0007669"/>
    <property type="project" value="UniProtKB-SubCell"/>
</dbReference>
<name>A0A0V8JNW8_9BACI</name>
<feature type="transmembrane region" description="Helical" evidence="3">
    <location>
        <begin position="20"/>
        <end position="38"/>
    </location>
</feature>